<dbReference type="Gene3D" id="3.30.450.40">
    <property type="match status" value="1"/>
</dbReference>
<dbReference type="InterPro" id="IPR012074">
    <property type="entry name" value="GAF_ANTAR"/>
</dbReference>
<organism evidence="6">
    <name type="scientific">uncultured Mycobacterium sp</name>
    <dbReference type="NCBI Taxonomy" id="171292"/>
    <lineage>
        <taxon>Bacteria</taxon>
        <taxon>Bacillati</taxon>
        <taxon>Actinomycetota</taxon>
        <taxon>Actinomycetes</taxon>
        <taxon>Mycobacteriales</taxon>
        <taxon>Mycobacteriaceae</taxon>
        <taxon>Mycobacterium</taxon>
        <taxon>environmental samples</taxon>
    </lineage>
</organism>
<dbReference type="AlphaFoldDB" id="A0A1Y5PE46"/>
<dbReference type="Pfam" id="PF03861">
    <property type="entry name" value="ANTAR"/>
    <property type="match status" value="1"/>
</dbReference>
<dbReference type="EMBL" id="FLQS01000033">
    <property type="protein sequence ID" value="SBS76977.1"/>
    <property type="molecule type" value="Genomic_DNA"/>
</dbReference>
<evidence type="ECO:0000259" key="5">
    <source>
        <dbReference type="PROSITE" id="PS50921"/>
    </source>
</evidence>
<dbReference type="InterPro" id="IPR005561">
    <property type="entry name" value="ANTAR"/>
</dbReference>
<keyword evidence="3" id="KW-0805">Transcription regulation</keyword>
<dbReference type="GO" id="GO:0003723">
    <property type="term" value="F:RNA binding"/>
    <property type="evidence" value="ECO:0007669"/>
    <property type="project" value="InterPro"/>
</dbReference>
<dbReference type="InterPro" id="IPR011006">
    <property type="entry name" value="CheY-like_superfamily"/>
</dbReference>
<dbReference type="InterPro" id="IPR029016">
    <property type="entry name" value="GAF-like_dom_sf"/>
</dbReference>
<keyword evidence="2" id="KW-0418">Kinase</keyword>
<dbReference type="InterPro" id="IPR036388">
    <property type="entry name" value="WH-like_DNA-bd_sf"/>
</dbReference>
<dbReference type="Gene3D" id="1.10.10.10">
    <property type="entry name" value="Winged helix-like DNA-binding domain superfamily/Winged helix DNA-binding domain"/>
    <property type="match status" value="1"/>
</dbReference>
<sequence length="254" mass="27742">MVSDDLRETRVLSAVVSLVDSLLDDFDVVDLLTELTERCAELLDIASAGFLLADPLHRLHLVAATSEQTRELELFQLQAEQGPCIECYRTGEPVLVADIGTQIGRWPRFAPAATEAGFASVHAVPMRAAGVVLGALNLFDTRPGELSEADRLVAQTLAHIACVAVLQEHPPTPATVVSPLRSALVGRVIVEQAKGFVREVLGVSMDEAFRLLRAHSRARGEHLTDVARQLMRDRYTRPDLVRALKELARGQGQK</sequence>
<evidence type="ECO:0000256" key="4">
    <source>
        <dbReference type="ARBA" id="ARBA00023163"/>
    </source>
</evidence>
<evidence type="ECO:0000256" key="3">
    <source>
        <dbReference type="ARBA" id="ARBA00023015"/>
    </source>
</evidence>
<keyword evidence="4" id="KW-0804">Transcription</keyword>
<dbReference type="SMART" id="SM01012">
    <property type="entry name" value="ANTAR"/>
    <property type="match status" value="1"/>
</dbReference>
<evidence type="ECO:0000256" key="2">
    <source>
        <dbReference type="ARBA" id="ARBA00022777"/>
    </source>
</evidence>
<evidence type="ECO:0000256" key="1">
    <source>
        <dbReference type="ARBA" id="ARBA00022679"/>
    </source>
</evidence>
<feature type="domain" description="ANTAR" evidence="5">
    <location>
        <begin position="170"/>
        <end position="231"/>
    </location>
</feature>
<dbReference type="SUPFAM" id="SSF52172">
    <property type="entry name" value="CheY-like"/>
    <property type="match status" value="1"/>
</dbReference>
<evidence type="ECO:0000313" key="6">
    <source>
        <dbReference type="EMBL" id="SBS76977.1"/>
    </source>
</evidence>
<accession>A0A1Y5PE46</accession>
<name>A0A1Y5PE46_9MYCO</name>
<dbReference type="InterPro" id="IPR003018">
    <property type="entry name" value="GAF"/>
</dbReference>
<dbReference type="PIRSF" id="PIRSF036625">
    <property type="entry name" value="GAF_ANTAR"/>
    <property type="match status" value="1"/>
</dbReference>
<reference evidence="6" key="1">
    <citation type="submission" date="2016-03" db="EMBL/GenBank/DDBJ databases">
        <authorList>
            <person name="Ploux O."/>
        </authorList>
    </citation>
    <scope>NUCLEOTIDE SEQUENCE</scope>
    <source>
        <strain evidence="6">UC10</strain>
    </source>
</reference>
<keyword evidence="1" id="KW-0808">Transferase</keyword>
<dbReference type="GO" id="GO:0016301">
    <property type="term" value="F:kinase activity"/>
    <property type="evidence" value="ECO:0007669"/>
    <property type="project" value="UniProtKB-KW"/>
</dbReference>
<proteinExistence type="predicted"/>
<gene>
    <name evidence="6" type="ORF">MHPYR_390043</name>
</gene>
<dbReference type="Pfam" id="PF13185">
    <property type="entry name" value="GAF_2"/>
    <property type="match status" value="1"/>
</dbReference>
<dbReference type="PROSITE" id="PS50921">
    <property type="entry name" value="ANTAR"/>
    <property type="match status" value="1"/>
</dbReference>
<protein>
    <submittedName>
        <fullName evidence="6">GAF domain protein</fullName>
    </submittedName>
</protein>
<dbReference type="SUPFAM" id="SSF55781">
    <property type="entry name" value="GAF domain-like"/>
    <property type="match status" value="1"/>
</dbReference>